<evidence type="ECO:0000313" key="13">
    <source>
        <dbReference type="Proteomes" id="UP000265515"/>
    </source>
</evidence>
<dbReference type="SUPFAM" id="SSF75217">
    <property type="entry name" value="alpha/beta knot"/>
    <property type="match status" value="1"/>
</dbReference>
<dbReference type="STRING" id="69332.A0A388JU39"/>
<comment type="subcellular location">
    <subcellularLocation>
        <location evidence="1">Mitochondrion</location>
    </subcellularLocation>
</comment>
<feature type="compositionally biased region" description="Basic and acidic residues" evidence="10">
    <location>
        <begin position="476"/>
        <end position="510"/>
    </location>
</feature>
<dbReference type="InterPro" id="IPR047261">
    <property type="entry name" value="MRM1_MeTrfase_dom"/>
</dbReference>
<dbReference type="GO" id="GO:0003723">
    <property type="term" value="F:RNA binding"/>
    <property type="evidence" value="ECO:0007669"/>
    <property type="project" value="InterPro"/>
</dbReference>
<evidence type="ECO:0000256" key="2">
    <source>
        <dbReference type="ARBA" id="ARBA00007228"/>
    </source>
</evidence>
<dbReference type="SMART" id="SM00967">
    <property type="entry name" value="SpoU_sub_bind"/>
    <property type="match status" value="1"/>
</dbReference>
<evidence type="ECO:0000313" key="12">
    <source>
        <dbReference type="EMBL" id="GBG61329.1"/>
    </source>
</evidence>
<feature type="compositionally biased region" description="Acidic residues" evidence="10">
    <location>
        <begin position="465"/>
        <end position="475"/>
    </location>
</feature>
<reference evidence="12 13" key="1">
    <citation type="journal article" date="2018" name="Cell">
        <title>The Chara Genome: Secondary Complexity and Implications for Plant Terrestrialization.</title>
        <authorList>
            <person name="Nishiyama T."/>
            <person name="Sakayama H."/>
            <person name="Vries J.D."/>
            <person name="Buschmann H."/>
            <person name="Saint-Marcoux D."/>
            <person name="Ullrich K.K."/>
            <person name="Haas F.B."/>
            <person name="Vanderstraeten L."/>
            <person name="Becker D."/>
            <person name="Lang D."/>
            <person name="Vosolsobe S."/>
            <person name="Rombauts S."/>
            <person name="Wilhelmsson P.K.I."/>
            <person name="Janitza P."/>
            <person name="Kern R."/>
            <person name="Heyl A."/>
            <person name="Rumpler F."/>
            <person name="Villalobos L.I.A.C."/>
            <person name="Clay J.M."/>
            <person name="Skokan R."/>
            <person name="Toyoda A."/>
            <person name="Suzuki Y."/>
            <person name="Kagoshima H."/>
            <person name="Schijlen E."/>
            <person name="Tajeshwar N."/>
            <person name="Catarino B."/>
            <person name="Hetherington A.J."/>
            <person name="Saltykova A."/>
            <person name="Bonnot C."/>
            <person name="Breuninger H."/>
            <person name="Symeonidi A."/>
            <person name="Radhakrishnan G.V."/>
            <person name="Van Nieuwerburgh F."/>
            <person name="Deforce D."/>
            <person name="Chang C."/>
            <person name="Karol K.G."/>
            <person name="Hedrich R."/>
            <person name="Ulvskov P."/>
            <person name="Glockner G."/>
            <person name="Delwiche C.F."/>
            <person name="Petrasek J."/>
            <person name="Van de Peer Y."/>
            <person name="Friml J."/>
            <person name="Beilby M."/>
            <person name="Dolan L."/>
            <person name="Kohara Y."/>
            <person name="Sugano S."/>
            <person name="Fujiyama A."/>
            <person name="Delaux P.-M."/>
            <person name="Quint M."/>
            <person name="TheiBen G."/>
            <person name="Hagemann M."/>
            <person name="Harholt J."/>
            <person name="Dunand C."/>
            <person name="Zachgo S."/>
            <person name="Langdale J."/>
            <person name="Maumus F."/>
            <person name="Straeten D.V.D."/>
            <person name="Gould S.B."/>
            <person name="Rensing S.A."/>
        </authorList>
    </citation>
    <scope>NUCLEOTIDE SEQUENCE [LARGE SCALE GENOMIC DNA]</scope>
    <source>
        <strain evidence="12 13">S276</strain>
    </source>
</reference>
<comment type="caution">
    <text evidence="12">The sequence shown here is derived from an EMBL/GenBank/DDBJ whole genome shotgun (WGS) entry which is preliminary data.</text>
</comment>
<dbReference type="AlphaFoldDB" id="A0A388JU39"/>
<proteinExistence type="inferred from homology"/>
<keyword evidence="3" id="KW-0698">rRNA processing</keyword>
<feature type="compositionally biased region" description="Acidic residues" evidence="10">
    <location>
        <begin position="362"/>
        <end position="371"/>
    </location>
</feature>
<feature type="compositionally biased region" description="Basic and acidic residues" evidence="10">
    <location>
        <begin position="409"/>
        <end position="440"/>
    </location>
</feature>
<feature type="compositionally biased region" description="Acidic residues" evidence="10">
    <location>
        <begin position="309"/>
        <end position="318"/>
    </location>
</feature>
<gene>
    <name evidence="12" type="ORF">CBR_g20364</name>
</gene>
<dbReference type="Pfam" id="PF08032">
    <property type="entry name" value="SpoU_sub_bind"/>
    <property type="match status" value="1"/>
</dbReference>
<evidence type="ECO:0000259" key="11">
    <source>
        <dbReference type="SMART" id="SM00967"/>
    </source>
</evidence>
<evidence type="ECO:0000256" key="7">
    <source>
        <dbReference type="ARBA" id="ARBA00022946"/>
    </source>
</evidence>
<dbReference type="EMBL" id="BFEA01000019">
    <property type="protein sequence ID" value="GBG61329.1"/>
    <property type="molecule type" value="Genomic_DNA"/>
</dbReference>
<sequence>MEAAGVATRSLWNQSGSQSVLKRLAELRRVGGAAGGEGGGGGGGVFGGGRLSGPQTFPKGNNLCKPATWQSLKNCNNSLLLSSSEWGTLDTCLLDPRGNRWRTAESVGTVVATASHLFKRWMASGKGKSICERCFWRSRRWRRRENESHGHNSIVTLGGGGSIRQAAAARRQETKGQGTREIGEVGGDTLHGTVHVCVCAPQQQLVRGLDNTRSFGGRVLPSLRAAKTGREGRRREGIGIVPMVYSRWVRSVAGQVRLDEDNCHVSNQEEKGQDRLQTHSSMKGSAKFQRAFRRGGWTDGDYADQRKEEEEEEEEEEGKEVVMTRARRGQWNPRKDHHNKDGNGHYNYDGSRNSRANKWWEEGEEGEEEEGDRGGWDTGLQSSPSPPSRQGAWNRTARGGEGRGYGRGYGDDMKDRSFRGKRGGDGDWERTGVDWDENRPVRSMRGVSRGGGGSEREQARWREREEEEEEEEEEQREPGEGTWDHGREQRGSGRERGFSGRRAGSTDRARSGGSAHWQEGRTGGRFGANSRTEGYGREESEEGEGRERLTTIKRRILGEIIYGVSPVVAALGALRREIYGLYVQEGLESKRKKDRRGVDMVMKKADELRLTAETVSKHELNLLCDNRPHQGLVLDASPLQFVDVKEIPPPEEDKDWQHLPDGRVVAPCWVALDEVMDPQNFGAVLRSAYFLGATGVVTCARNSAPLSAVVSKASSGAMEAMQVYSCKNMFKFLSQCRANGWRVLGASSSPTAVACRDLARGVPTIFVVGNEGVGLRENVQRECTEMVRIPGSARTDLGGRPFVIDSLNVSVAAGILLHELLMPCQRVVGTGYGGEQHPGGLSALDWSDSSTSQEHQPEQHEDGRQATLAAWEETQSRRME</sequence>
<evidence type="ECO:0000256" key="3">
    <source>
        <dbReference type="ARBA" id="ARBA00022552"/>
    </source>
</evidence>
<feature type="region of interest" description="Disordered" evidence="10">
    <location>
        <begin position="266"/>
        <end position="546"/>
    </location>
</feature>
<keyword evidence="13" id="KW-1185">Reference proteome</keyword>
<evidence type="ECO:0000256" key="5">
    <source>
        <dbReference type="ARBA" id="ARBA00022679"/>
    </source>
</evidence>
<comment type="similarity">
    <text evidence="2">Belongs to the class IV-like SAM-binding methyltransferase superfamily. RNA methyltransferase TrmH family.</text>
</comment>
<dbReference type="Proteomes" id="UP000265515">
    <property type="component" value="Unassembled WGS sequence"/>
</dbReference>
<dbReference type="PANTHER" id="PTHR46103:SF1">
    <property type="entry name" value="RRNA METHYLTRANSFERASE 1, MITOCHONDRIAL"/>
    <property type="match status" value="1"/>
</dbReference>
<keyword evidence="4" id="KW-0489">Methyltransferase</keyword>
<dbReference type="InterPro" id="IPR047182">
    <property type="entry name" value="MRM1"/>
</dbReference>
<dbReference type="Gene3D" id="3.30.1330.30">
    <property type="match status" value="1"/>
</dbReference>
<dbReference type="InterPro" id="IPR029028">
    <property type="entry name" value="Alpha/beta_knot_MTases"/>
</dbReference>
<dbReference type="InterPro" id="IPR013123">
    <property type="entry name" value="SpoU_subst-bd"/>
</dbReference>
<organism evidence="12 13">
    <name type="scientific">Chara braunii</name>
    <name type="common">Braun's stonewort</name>
    <dbReference type="NCBI Taxonomy" id="69332"/>
    <lineage>
        <taxon>Eukaryota</taxon>
        <taxon>Viridiplantae</taxon>
        <taxon>Streptophyta</taxon>
        <taxon>Charophyceae</taxon>
        <taxon>Charales</taxon>
        <taxon>Characeae</taxon>
        <taxon>Chara</taxon>
    </lineage>
</organism>
<dbReference type="InterPro" id="IPR029026">
    <property type="entry name" value="tRNA_m1G_MTases_N"/>
</dbReference>
<keyword evidence="8" id="KW-0496">Mitochondrion</keyword>
<dbReference type="InterPro" id="IPR029064">
    <property type="entry name" value="Ribosomal_eL30-like_sf"/>
</dbReference>
<feature type="compositionally biased region" description="Basic and acidic residues" evidence="10">
    <location>
        <begin position="454"/>
        <end position="464"/>
    </location>
</feature>
<feature type="domain" description="RNA 2-O ribose methyltransferase substrate binding" evidence="11">
    <location>
        <begin position="560"/>
        <end position="642"/>
    </location>
</feature>
<feature type="compositionally biased region" description="Basic and acidic residues" evidence="10">
    <location>
        <begin position="855"/>
        <end position="864"/>
    </location>
</feature>
<evidence type="ECO:0000256" key="1">
    <source>
        <dbReference type="ARBA" id="ARBA00004173"/>
    </source>
</evidence>
<dbReference type="Pfam" id="PF00588">
    <property type="entry name" value="SpoU_methylase"/>
    <property type="match status" value="1"/>
</dbReference>
<keyword evidence="6" id="KW-0949">S-adenosyl-L-methionine</keyword>
<dbReference type="GO" id="GO:0016435">
    <property type="term" value="F:rRNA (guanine) methyltransferase activity"/>
    <property type="evidence" value="ECO:0007669"/>
    <property type="project" value="TreeGrafter"/>
</dbReference>
<feature type="compositionally biased region" description="Basic and acidic residues" evidence="10">
    <location>
        <begin position="534"/>
        <end position="546"/>
    </location>
</feature>
<protein>
    <recommendedName>
        <fullName evidence="9">rRNA methyltransferase 1, mitochondrial</fullName>
    </recommendedName>
</protein>
<evidence type="ECO:0000256" key="9">
    <source>
        <dbReference type="ARBA" id="ARBA00034881"/>
    </source>
</evidence>
<feature type="region of interest" description="Disordered" evidence="10">
    <location>
        <begin position="33"/>
        <end position="52"/>
    </location>
</feature>
<dbReference type="PANTHER" id="PTHR46103">
    <property type="entry name" value="RRNA METHYLTRANSFERASE 1, MITOCHONDRIAL"/>
    <property type="match status" value="1"/>
</dbReference>
<dbReference type="SUPFAM" id="SSF55315">
    <property type="entry name" value="L30e-like"/>
    <property type="match status" value="1"/>
</dbReference>
<feature type="compositionally biased region" description="Gly residues" evidence="10">
    <location>
        <begin position="33"/>
        <end position="51"/>
    </location>
</feature>
<dbReference type="Gene3D" id="3.40.1280.10">
    <property type="match status" value="1"/>
</dbReference>
<dbReference type="InterPro" id="IPR001537">
    <property type="entry name" value="SpoU_MeTrfase"/>
</dbReference>
<dbReference type="GO" id="GO:0005739">
    <property type="term" value="C:mitochondrion"/>
    <property type="evidence" value="ECO:0007669"/>
    <property type="project" value="UniProtKB-SubCell"/>
</dbReference>
<dbReference type="Gramene" id="GBG61329">
    <property type="protein sequence ID" value="GBG61329"/>
    <property type="gene ID" value="CBR_g20364"/>
</dbReference>
<evidence type="ECO:0000256" key="8">
    <source>
        <dbReference type="ARBA" id="ARBA00023128"/>
    </source>
</evidence>
<dbReference type="OrthoDB" id="270651at2759"/>
<keyword evidence="7" id="KW-0809">Transit peptide</keyword>
<name>A0A388JU39_CHABU</name>
<feature type="region of interest" description="Disordered" evidence="10">
    <location>
        <begin position="838"/>
        <end position="880"/>
    </location>
</feature>
<evidence type="ECO:0000256" key="6">
    <source>
        <dbReference type="ARBA" id="ARBA00022691"/>
    </source>
</evidence>
<feature type="compositionally biased region" description="Basic and acidic residues" evidence="10">
    <location>
        <begin position="266"/>
        <end position="277"/>
    </location>
</feature>
<evidence type="ECO:0000256" key="10">
    <source>
        <dbReference type="SAM" id="MobiDB-lite"/>
    </source>
</evidence>
<dbReference type="CDD" id="cd18105">
    <property type="entry name" value="SpoU-like_MRM1"/>
    <property type="match status" value="1"/>
</dbReference>
<evidence type="ECO:0000256" key="4">
    <source>
        <dbReference type="ARBA" id="ARBA00022603"/>
    </source>
</evidence>
<keyword evidence="5" id="KW-0808">Transferase</keyword>
<accession>A0A388JU39</accession>